<keyword evidence="7" id="KW-0813">Transport</keyword>
<dbReference type="PANTHER" id="PTHR30558">
    <property type="entry name" value="EXBD MEMBRANE COMPONENT OF PMF-DRIVEN MACROMOLECULE IMPORT SYSTEM"/>
    <property type="match status" value="1"/>
</dbReference>
<evidence type="ECO:0000256" key="4">
    <source>
        <dbReference type="ARBA" id="ARBA00022692"/>
    </source>
</evidence>
<keyword evidence="7" id="KW-0653">Protein transport</keyword>
<evidence type="ECO:0000313" key="10">
    <source>
        <dbReference type="Proteomes" id="UP001209803"/>
    </source>
</evidence>
<organism evidence="9 10">
    <name type="scientific">Roseibium porphyridii</name>
    <dbReference type="NCBI Taxonomy" id="2866279"/>
    <lineage>
        <taxon>Bacteria</taxon>
        <taxon>Pseudomonadati</taxon>
        <taxon>Pseudomonadota</taxon>
        <taxon>Alphaproteobacteria</taxon>
        <taxon>Hyphomicrobiales</taxon>
        <taxon>Stappiaceae</taxon>
        <taxon>Roseibium</taxon>
    </lineage>
</organism>
<sequence>MLSIQTPLAKRRRIPLTPLIDVIFILIMFFLLSSTFGVWRPLDVGIGSEPAEKTNDQQINDGAPSVLIQIGQGDGVEGSTIVVNGSTLKLEELSGELNRLAGLGADSAILLPAKGTEFQSVIEILDEARTSNLKRISLKLN</sequence>
<keyword evidence="10" id="KW-1185">Reference proteome</keyword>
<feature type="transmembrane region" description="Helical" evidence="8">
    <location>
        <begin position="20"/>
        <end position="39"/>
    </location>
</feature>
<name>A0ABY8EXK0_9HYPH</name>
<gene>
    <name evidence="9" type="ORF">K1718_16585</name>
</gene>
<dbReference type="PANTHER" id="PTHR30558:SF3">
    <property type="entry name" value="BIOPOLYMER TRANSPORT PROTEIN EXBD-RELATED"/>
    <property type="match status" value="1"/>
</dbReference>
<comment type="similarity">
    <text evidence="2 7">Belongs to the ExbD/TolR family.</text>
</comment>
<dbReference type="Pfam" id="PF02472">
    <property type="entry name" value="ExbD"/>
    <property type="match status" value="1"/>
</dbReference>
<accession>A0ABY8EXK0</accession>
<dbReference type="Proteomes" id="UP001209803">
    <property type="component" value="Chromosome"/>
</dbReference>
<evidence type="ECO:0000256" key="6">
    <source>
        <dbReference type="ARBA" id="ARBA00023136"/>
    </source>
</evidence>
<dbReference type="InterPro" id="IPR003400">
    <property type="entry name" value="ExbD"/>
</dbReference>
<evidence type="ECO:0000256" key="8">
    <source>
        <dbReference type="SAM" id="Phobius"/>
    </source>
</evidence>
<protein>
    <submittedName>
        <fullName evidence="9">Biopolymer transporter ExbD</fullName>
    </submittedName>
</protein>
<reference evidence="9 10" key="1">
    <citation type="submission" date="2023-03" db="EMBL/GenBank/DDBJ databases">
        <title>Roseibium porphyridii sp. nov. and Roseibium rhodosorbium sp. nov. isolated from marine algae, Porphyridium cruentum and Rhodosorus marinus, respectively.</title>
        <authorList>
            <person name="Lee M.W."/>
            <person name="Choi B.J."/>
            <person name="Lee J.K."/>
            <person name="Choi D.G."/>
            <person name="Baek J.H."/>
            <person name="Bayburt H."/>
            <person name="Kim J.M."/>
            <person name="Han D.M."/>
            <person name="Kim K.H."/>
            <person name="Jeon C.O."/>
        </authorList>
    </citation>
    <scope>NUCLEOTIDE SEQUENCE [LARGE SCALE GENOMIC DNA]</scope>
    <source>
        <strain evidence="9 10">KMA01</strain>
    </source>
</reference>
<keyword evidence="5 8" id="KW-1133">Transmembrane helix</keyword>
<keyword evidence="6 8" id="KW-0472">Membrane</keyword>
<evidence type="ECO:0000256" key="3">
    <source>
        <dbReference type="ARBA" id="ARBA00022475"/>
    </source>
</evidence>
<evidence type="ECO:0000256" key="7">
    <source>
        <dbReference type="RuleBase" id="RU003879"/>
    </source>
</evidence>
<keyword evidence="3" id="KW-1003">Cell membrane</keyword>
<evidence type="ECO:0000256" key="1">
    <source>
        <dbReference type="ARBA" id="ARBA00004162"/>
    </source>
</evidence>
<comment type="subcellular location">
    <subcellularLocation>
        <location evidence="1">Cell membrane</location>
        <topology evidence="1">Single-pass membrane protein</topology>
    </subcellularLocation>
    <subcellularLocation>
        <location evidence="7">Cell membrane</location>
        <topology evidence="7">Single-pass type II membrane protein</topology>
    </subcellularLocation>
</comment>
<proteinExistence type="inferred from homology"/>
<evidence type="ECO:0000256" key="5">
    <source>
        <dbReference type="ARBA" id="ARBA00022989"/>
    </source>
</evidence>
<dbReference type="EMBL" id="CP120863">
    <property type="protein sequence ID" value="WFE87773.1"/>
    <property type="molecule type" value="Genomic_DNA"/>
</dbReference>
<evidence type="ECO:0000256" key="2">
    <source>
        <dbReference type="ARBA" id="ARBA00005811"/>
    </source>
</evidence>
<dbReference type="RefSeq" id="WP_265681504.1">
    <property type="nucleotide sequence ID" value="NZ_CP120863.1"/>
</dbReference>
<keyword evidence="4 7" id="KW-0812">Transmembrane</keyword>
<evidence type="ECO:0000313" key="9">
    <source>
        <dbReference type="EMBL" id="WFE87773.1"/>
    </source>
</evidence>